<dbReference type="GO" id="GO:0043200">
    <property type="term" value="P:response to amino acid"/>
    <property type="evidence" value="ECO:0007669"/>
    <property type="project" value="TreeGrafter"/>
</dbReference>
<dbReference type="GO" id="GO:0005829">
    <property type="term" value="C:cytosol"/>
    <property type="evidence" value="ECO:0007669"/>
    <property type="project" value="TreeGrafter"/>
</dbReference>
<dbReference type="SMART" id="SM00344">
    <property type="entry name" value="HTH_ASNC"/>
    <property type="match status" value="1"/>
</dbReference>
<dbReference type="Pfam" id="PF01037">
    <property type="entry name" value="AsnC_trans_reg"/>
    <property type="match status" value="1"/>
</dbReference>
<dbReference type="Pfam" id="PF13412">
    <property type="entry name" value="HTH_24"/>
    <property type="match status" value="1"/>
</dbReference>
<dbReference type="InterPro" id="IPR019888">
    <property type="entry name" value="Tscrpt_reg_AsnC-like"/>
</dbReference>
<dbReference type="InterPro" id="IPR019885">
    <property type="entry name" value="Tscrpt_reg_HTH_AsnC-type_CS"/>
</dbReference>
<evidence type="ECO:0000313" key="6">
    <source>
        <dbReference type="Proteomes" id="UP000266178"/>
    </source>
</evidence>
<sequence length="151" mass="16847">MDETDRKLLGLLQQNAHTSRAELAQAVGLSPAGVHKRLHKLHTEGYIRRTVGILDRGKLGLDLLCFLKLTFKDNLEAANLPALRRAVEGLPEVLECYTLTGSDDALLKVAVRDHVALRDFLRRFSESQQVVGRVETCIVLEEFKEGTAFPL</sequence>
<dbReference type="PROSITE" id="PS50956">
    <property type="entry name" value="HTH_ASNC_2"/>
    <property type="match status" value="1"/>
</dbReference>
<evidence type="ECO:0000256" key="1">
    <source>
        <dbReference type="ARBA" id="ARBA00023015"/>
    </source>
</evidence>
<dbReference type="PANTHER" id="PTHR30154">
    <property type="entry name" value="LEUCINE-RESPONSIVE REGULATORY PROTEIN"/>
    <property type="match status" value="1"/>
</dbReference>
<dbReference type="SUPFAM" id="SSF46785">
    <property type="entry name" value="Winged helix' DNA-binding domain"/>
    <property type="match status" value="1"/>
</dbReference>
<dbReference type="Proteomes" id="UP000266178">
    <property type="component" value="Unassembled WGS sequence"/>
</dbReference>
<gene>
    <name evidence="5" type="primary">decR</name>
    <name evidence="5" type="ORF">Mgrana_01483</name>
</gene>
<dbReference type="InterPro" id="IPR019887">
    <property type="entry name" value="Tscrpt_reg_AsnC/Lrp_C"/>
</dbReference>
<accession>A0A399F912</accession>
<evidence type="ECO:0000256" key="2">
    <source>
        <dbReference type="ARBA" id="ARBA00023125"/>
    </source>
</evidence>
<keyword evidence="2 5" id="KW-0238">DNA-binding</keyword>
<dbReference type="CDD" id="cd00090">
    <property type="entry name" value="HTH_ARSR"/>
    <property type="match status" value="1"/>
</dbReference>
<evidence type="ECO:0000313" key="5">
    <source>
        <dbReference type="EMBL" id="RIH92583.1"/>
    </source>
</evidence>
<keyword evidence="6" id="KW-1185">Reference proteome</keyword>
<dbReference type="InterPro" id="IPR036390">
    <property type="entry name" value="WH_DNA-bd_sf"/>
</dbReference>
<evidence type="ECO:0000259" key="4">
    <source>
        <dbReference type="PROSITE" id="PS50956"/>
    </source>
</evidence>
<name>A0A399F912_9DEIN</name>
<protein>
    <submittedName>
        <fullName evidence="5">DNA-binding transcriptional activator DecR</fullName>
    </submittedName>
</protein>
<dbReference type="SUPFAM" id="SSF54909">
    <property type="entry name" value="Dimeric alpha+beta barrel"/>
    <property type="match status" value="1"/>
</dbReference>
<dbReference type="InterPro" id="IPR036388">
    <property type="entry name" value="WH-like_DNA-bd_sf"/>
</dbReference>
<organism evidence="5 6">
    <name type="scientific">Meiothermus granaticius NBRC 107808</name>
    <dbReference type="NCBI Taxonomy" id="1227551"/>
    <lineage>
        <taxon>Bacteria</taxon>
        <taxon>Thermotogati</taxon>
        <taxon>Deinococcota</taxon>
        <taxon>Deinococci</taxon>
        <taxon>Thermales</taxon>
        <taxon>Thermaceae</taxon>
        <taxon>Meiothermus</taxon>
    </lineage>
</organism>
<feature type="domain" description="HTH asnC-type" evidence="4">
    <location>
        <begin position="1"/>
        <end position="62"/>
    </location>
</feature>
<dbReference type="PROSITE" id="PS00519">
    <property type="entry name" value="HTH_ASNC_1"/>
    <property type="match status" value="1"/>
</dbReference>
<proteinExistence type="predicted"/>
<dbReference type="GO" id="GO:0043565">
    <property type="term" value="F:sequence-specific DNA binding"/>
    <property type="evidence" value="ECO:0007669"/>
    <property type="project" value="InterPro"/>
</dbReference>
<reference evidence="5 6" key="1">
    <citation type="submission" date="2018-08" db="EMBL/GenBank/DDBJ databases">
        <title>Meiothermus granaticius genome AF-68 sequencing project.</title>
        <authorList>
            <person name="Da Costa M.S."/>
            <person name="Albuquerque L."/>
            <person name="Raposo P."/>
            <person name="Froufe H.J.C."/>
            <person name="Barroso C.S."/>
            <person name="Egas C."/>
        </authorList>
    </citation>
    <scope>NUCLEOTIDE SEQUENCE [LARGE SCALE GENOMIC DNA]</scope>
    <source>
        <strain evidence="5 6">AF-68</strain>
    </source>
</reference>
<dbReference type="PANTHER" id="PTHR30154:SF34">
    <property type="entry name" value="TRANSCRIPTIONAL REGULATOR AZLB"/>
    <property type="match status" value="1"/>
</dbReference>
<dbReference type="AlphaFoldDB" id="A0A399F912"/>
<evidence type="ECO:0000256" key="3">
    <source>
        <dbReference type="ARBA" id="ARBA00023163"/>
    </source>
</evidence>
<dbReference type="EMBL" id="QWLB01000017">
    <property type="protein sequence ID" value="RIH92583.1"/>
    <property type="molecule type" value="Genomic_DNA"/>
</dbReference>
<dbReference type="Gene3D" id="1.10.10.10">
    <property type="entry name" value="Winged helix-like DNA-binding domain superfamily/Winged helix DNA-binding domain"/>
    <property type="match status" value="1"/>
</dbReference>
<dbReference type="PRINTS" id="PR00033">
    <property type="entry name" value="HTHASNC"/>
</dbReference>
<comment type="caution">
    <text evidence="5">The sequence shown here is derived from an EMBL/GenBank/DDBJ whole genome shotgun (WGS) entry which is preliminary data.</text>
</comment>
<keyword evidence="3" id="KW-0804">Transcription</keyword>
<dbReference type="InterPro" id="IPR000485">
    <property type="entry name" value="AsnC-type_HTH_dom"/>
</dbReference>
<keyword evidence="1" id="KW-0805">Transcription regulation</keyword>
<dbReference type="InterPro" id="IPR011008">
    <property type="entry name" value="Dimeric_a/b-barrel"/>
</dbReference>
<dbReference type="RefSeq" id="WP_119356983.1">
    <property type="nucleotide sequence ID" value="NZ_BJXM01000020.1"/>
</dbReference>
<dbReference type="InterPro" id="IPR011991">
    <property type="entry name" value="ArsR-like_HTH"/>
</dbReference>
<dbReference type="OrthoDB" id="34294at2"/>
<dbReference type="Gene3D" id="3.30.70.920">
    <property type="match status" value="1"/>
</dbReference>